<comment type="caution">
    <text evidence="1">The sequence shown here is derived from an EMBL/GenBank/DDBJ whole genome shotgun (WGS) entry which is preliminary data.</text>
</comment>
<dbReference type="AlphaFoldDB" id="A0A840EQB8"/>
<dbReference type="InterPro" id="IPR036250">
    <property type="entry name" value="AcylCo_DH-like_C"/>
</dbReference>
<reference evidence="1 2" key="1">
    <citation type="submission" date="2020-08" db="EMBL/GenBank/DDBJ databases">
        <title>Sequencing the genomes of 1000 actinobacteria strains.</title>
        <authorList>
            <person name="Klenk H.-P."/>
        </authorList>
    </citation>
    <scope>NUCLEOTIDE SEQUENCE [LARGE SCALE GENOMIC DNA]</scope>
    <source>
        <strain evidence="1 2">DSM 45298</strain>
    </source>
</reference>
<dbReference type="InterPro" id="IPR009100">
    <property type="entry name" value="AcylCoA_DH/oxidase_NM_dom_sf"/>
</dbReference>
<dbReference type="Gene3D" id="2.40.110.10">
    <property type="entry name" value="Butyryl-CoA Dehydrogenase, subunit A, domain 2"/>
    <property type="match status" value="1"/>
</dbReference>
<gene>
    <name evidence="1" type="ORF">BKA16_000243</name>
</gene>
<dbReference type="GO" id="GO:0016627">
    <property type="term" value="F:oxidoreductase activity, acting on the CH-CH group of donors"/>
    <property type="evidence" value="ECO:0007669"/>
    <property type="project" value="InterPro"/>
</dbReference>
<dbReference type="InterPro" id="IPR046373">
    <property type="entry name" value="Acyl-CoA_Oxase/DH_mid-dom_sf"/>
</dbReference>
<keyword evidence="2" id="KW-1185">Reference proteome</keyword>
<evidence type="ECO:0000313" key="2">
    <source>
        <dbReference type="Proteomes" id="UP000551501"/>
    </source>
</evidence>
<evidence type="ECO:0000313" key="1">
    <source>
        <dbReference type="EMBL" id="MBB4133691.1"/>
    </source>
</evidence>
<accession>A0A840EQB8</accession>
<dbReference type="SUPFAM" id="SSF47203">
    <property type="entry name" value="Acyl-CoA dehydrogenase C-terminal domain-like"/>
    <property type="match status" value="1"/>
</dbReference>
<name>A0A840EQB8_9ACTN</name>
<dbReference type="EMBL" id="JACIFP010000001">
    <property type="protein sequence ID" value="MBB4133691.1"/>
    <property type="molecule type" value="Genomic_DNA"/>
</dbReference>
<dbReference type="SUPFAM" id="SSF56645">
    <property type="entry name" value="Acyl-CoA dehydrogenase NM domain-like"/>
    <property type="match status" value="1"/>
</dbReference>
<protein>
    <submittedName>
        <fullName evidence="1">Alkylation response protein AidB-like acyl-CoA dehydrogenase</fullName>
    </submittedName>
</protein>
<organism evidence="1 2">
    <name type="scientific">Gordonia humi</name>
    <dbReference type="NCBI Taxonomy" id="686429"/>
    <lineage>
        <taxon>Bacteria</taxon>
        <taxon>Bacillati</taxon>
        <taxon>Actinomycetota</taxon>
        <taxon>Actinomycetes</taxon>
        <taxon>Mycobacteriales</taxon>
        <taxon>Gordoniaceae</taxon>
        <taxon>Gordonia</taxon>
    </lineage>
</organism>
<proteinExistence type="predicted"/>
<dbReference type="Proteomes" id="UP000551501">
    <property type="component" value="Unassembled WGS sequence"/>
</dbReference>
<sequence length="240" mass="25143">MTAMAAGLKQVVGLGQVATTSRHVDGGVLVDGPIHWASNVFADSLIVLPVRDEHGGSSVVVVRSDAPGVRINPEPALMALGSTASTSLELNGVAVAAADVVTDDLAGFVGAIRPTFLLLQFAFCSGAASATIDGCRRKLTGINHVFADEASALESDRDSVRNRLYRFAQAPDSVTPADLLRLRLDAGRLAVTGARLEATLCGGAGYASGTAVNRRFREIAFLPIQSPSEGQLRWELAQFE</sequence>